<dbReference type="CDD" id="cd05355">
    <property type="entry name" value="SDR_c1"/>
    <property type="match status" value="1"/>
</dbReference>
<protein>
    <submittedName>
        <fullName evidence="4">Short-chain dehydrogenase</fullName>
    </submittedName>
</protein>
<name>A0A175R7W5_9HYPH</name>
<evidence type="ECO:0000256" key="1">
    <source>
        <dbReference type="ARBA" id="ARBA00006484"/>
    </source>
</evidence>
<gene>
    <name evidence="4" type="ORF">NS226_16035</name>
</gene>
<dbReference type="RefSeq" id="WP_058635810.1">
    <property type="nucleotide sequence ID" value="NZ_LDPZ01000035.1"/>
</dbReference>
<dbReference type="OrthoDB" id="9809287at2"/>
<evidence type="ECO:0000256" key="3">
    <source>
        <dbReference type="SAM" id="MobiDB-lite"/>
    </source>
</evidence>
<dbReference type="SUPFAM" id="SSF51735">
    <property type="entry name" value="NAD(P)-binding Rossmann-fold domains"/>
    <property type="match status" value="1"/>
</dbReference>
<dbReference type="GO" id="GO:0016614">
    <property type="term" value="F:oxidoreductase activity, acting on CH-OH group of donors"/>
    <property type="evidence" value="ECO:0007669"/>
    <property type="project" value="UniProtKB-ARBA"/>
</dbReference>
<comment type="caution">
    <text evidence="4">The sequence shown here is derived from an EMBL/GenBank/DDBJ whole genome shotgun (WGS) entry which is preliminary data.</text>
</comment>
<accession>A0A175R7W5</accession>
<sequence>MSNFPAQHQDREPGREHEMNPRPDYEPRFPGSGRLKGKSAIITGGDSGIGRATAVLFAREGADVAIVYLEEDRDAEETKALIEREGQKALLIRGDVRSKSFCKQAVDKAAAEFGKLDILVNNAAHQEEAEDVRDISEEQLAKTFETNIYGYFYMTQAALDHLKSGSAIVNVTSVNSYKGNTTLIDYSSTKGAITAFTRSMASNLVEKGIRVNGVAPGPIWTPFIPMSMDEEKVASFGSQVPMKRAGQPNEVASALLFLASEDGSYFTGQVMHPNGGTIVGA</sequence>
<dbReference type="Pfam" id="PF13561">
    <property type="entry name" value="adh_short_C2"/>
    <property type="match status" value="1"/>
</dbReference>
<dbReference type="AlphaFoldDB" id="A0A175R7W5"/>
<dbReference type="InterPro" id="IPR036291">
    <property type="entry name" value="NAD(P)-bd_dom_sf"/>
</dbReference>
<dbReference type="PATRIC" id="fig|401562.3.peg.2923"/>
<dbReference type="PROSITE" id="PS00061">
    <property type="entry name" value="ADH_SHORT"/>
    <property type="match status" value="1"/>
</dbReference>
<reference evidence="4 5" key="1">
    <citation type="journal article" date="2016" name="Front. Microbiol.">
        <title>Genomic Resource of Rice Seed Associated Bacteria.</title>
        <authorList>
            <person name="Midha S."/>
            <person name="Bansal K."/>
            <person name="Sharma S."/>
            <person name="Kumar N."/>
            <person name="Patil P.P."/>
            <person name="Chaudhry V."/>
            <person name="Patil P.B."/>
        </authorList>
    </citation>
    <scope>NUCLEOTIDE SEQUENCE [LARGE SCALE GENOMIC DNA]</scope>
    <source>
        <strain evidence="4 5">NS226</strain>
    </source>
</reference>
<dbReference type="Gene3D" id="3.40.50.720">
    <property type="entry name" value="NAD(P)-binding Rossmann-like Domain"/>
    <property type="match status" value="1"/>
</dbReference>
<dbReference type="STRING" id="401562.NS365_19900"/>
<feature type="compositionally biased region" description="Basic and acidic residues" evidence="3">
    <location>
        <begin position="8"/>
        <end position="27"/>
    </location>
</feature>
<dbReference type="InterPro" id="IPR020904">
    <property type="entry name" value="Sc_DH/Rdtase_CS"/>
</dbReference>
<dbReference type="PANTHER" id="PTHR48107:SF16">
    <property type="entry name" value="NADPH-DEPENDENT ALDEHYDE REDUCTASE 1, CHLOROPLASTIC"/>
    <property type="match status" value="1"/>
</dbReference>
<proteinExistence type="inferred from homology"/>
<dbReference type="PRINTS" id="PR00081">
    <property type="entry name" value="GDHRDH"/>
</dbReference>
<evidence type="ECO:0000313" key="4">
    <source>
        <dbReference type="EMBL" id="KTQ90923.1"/>
    </source>
</evidence>
<dbReference type="PANTHER" id="PTHR48107">
    <property type="entry name" value="NADPH-DEPENDENT ALDEHYDE REDUCTASE-LIKE PROTEIN, CHLOROPLASTIC-RELATED"/>
    <property type="match status" value="1"/>
</dbReference>
<dbReference type="PRINTS" id="PR00080">
    <property type="entry name" value="SDRFAMILY"/>
</dbReference>
<dbReference type="eggNOG" id="COG1028">
    <property type="taxonomic scope" value="Bacteria"/>
</dbReference>
<feature type="region of interest" description="Disordered" evidence="3">
    <location>
        <begin position="1"/>
        <end position="42"/>
    </location>
</feature>
<evidence type="ECO:0000313" key="5">
    <source>
        <dbReference type="Proteomes" id="UP000078272"/>
    </source>
</evidence>
<keyword evidence="2" id="KW-0560">Oxidoreductase</keyword>
<dbReference type="Proteomes" id="UP000078272">
    <property type="component" value="Unassembled WGS sequence"/>
</dbReference>
<evidence type="ECO:0000256" key="2">
    <source>
        <dbReference type="ARBA" id="ARBA00023002"/>
    </source>
</evidence>
<dbReference type="NCBIfam" id="NF005214">
    <property type="entry name" value="PRK06701.1"/>
    <property type="match status" value="1"/>
</dbReference>
<dbReference type="NCBIfam" id="NF005559">
    <property type="entry name" value="PRK07231.1"/>
    <property type="match status" value="1"/>
</dbReference>
<dbReference type="InterPro" id="IPR002347">
    <property type="entry name" value="SDR_fam"/>
</dbReference>
<organism evidence="4 5">
    <name type="scientific">Aureimonas ureilytica</name>
    <dbReference type="NCBI Taxonomy" id="401562"/>
    <lineage>
        <taxon>Bacteria</taxon>
        <taxon>Pseudomonadati</taxon>
        <taxon>Pseudomonadota</taxon>
        <taxon>Alphaproteobacteria</taxon>
        <taxon>Hyphomicrobiales</taxon>
        <taxon>Aurantimonadaceae</taxon>
        <taxon>Aureimonas</taxon>
    </lineage>
</organism>
<dbReference type="EMBL" id="LDPZ01000035">
    <property type="protein sequence ID" value="KTQ90923.1"/>
    <property type="molecule type" value="Genomic_DNA"/>
</dbReference>
<comment type="similarity">
    <text evidence="1">Belongs to the short-chain dehydrogenases/reductases (SDR) family.</text>
</comment>
<dbReference type="FunFam" id="3.40.50.720:FF:000084">
    <property type="entry name" value="Short-chain dehydrogenase reductase"/>
    <property type="match status" value="1"/>
</dbReference>